<evidence type="ECO:0008006" key="2">
    <source>
        <dbReference type="Google" id="ProtNLM"/>
    </source>
</evidence>
<organism evidence="1">
    <name type="scientific">bioreactor metagenome</name>
    <dbReference type="NCBI Taxonomy" id="1076179"/>
    <lineage>
        <taxon>unclassified sequences</taxon>
        <taxon>metagenomes</taxon>
        <taxon>ecological metagenomes</taxon>
    </lineage>
</organism>
<protein>
    <recommendedName>
        <fullName evidence="2">Ribbon-helix-helix protein CopG domain-containing protein</fullName>
    </recommendedName>
</protein>
<dbReference type="AlphaFoldDB" id="A0A644Y2Q8"/>
<sequence length="74" mass="8563">MTEIQDFKNVTTVRLNTALNSRRVRFPHGLSTKVSTYAKQGLCIAAEEQGLTPSELTRDIIDNYLEEYFRNRKI</sequence>
<proteinExistence type="predicted"/>
<accession>A0A644Y2Q8</accession>
<gene>
    <name evidence="1" type="ORF">SDC9_68892</name>
</gene>
<name>A0A644Y2Q8_9ZZZZ</name>
<reference evidence="1" key="1">
    <citation type="submission" date="2019-08" db="EMBL/GenBank/DDBJ databases">
        <authorList>
            <person name="Kucharzyk K."/>
            <person name="Murdoch R.W."/>
            <person name="Higgins S."/>
            <person name="Loffler F."/>
        </authorList>
    </citation>
    <scope>NUCLEOTIDE SEQUENCE</scope>
</reference>
<dbReference type="EMBL" id="VSSQ01003811">
    <property type="protein sequence ID" value="MPM22437.1"/>
    <property type="molecule type" value="Genomic_DNA"/>
</dbReference>
<evidence type="ECO:0000313" key="1">
    <source>
        <dbReference type="EMBL" id="MPM22437.1"/>
    </source>
</evidence>
<comment type="caution">
    <text evidence="1">The sequence shown here is derived from an EMBL/GenBank/DDBJ whole genome shotgun (WGS) entry which is preliminary data.</text>
</comment>